<evidence type="ECO:0000256" key="4">
    <source>
        <dbReference type="ARBA" id="ARBA00016380"/>
    </source>
</evidence>
<comment type="subcellular location">
    <subcellularLocation>
        <location evidence="2">Chromosome</location>
        <location evidence="2">Centromere</location>
    </subcellularLocation>
    <subcellularLocation>
        <location evidence="1">Nucleus</location>
    </subcellularLocation>
</comment>
<reference evidence="8 9" key="1">
    <citation type="submission" date="2015-09" db="EMBL/GenBank/DDBJ databases">
        <title>Trachymyrmex zeteki WGS genome.</title>
        <authorList>
            <person name="Nygaard S."/>
            <person name="Hu H."/>
            <person name="Boomsma J."/>
            <person name="Zhang G."/>
        </authorList>
    </citation>
    <scope>NUCLEOTIDE SEQUENCE [LARGE SCALE GENOMIC DNA]</scope>
    <source>
        <strain evidence="8">Tzet28-1</strain>
        <tissue evidence="8">Whole body</tissue>
    </source>
</reference>
<comment type="similarity">
    <text evidence="3">Belongs to the CENP-L/IML3 family.</text>
</comment>
<keyword evidence="7" id="KW-0137">Centromere</keyword>
<evidence type="ECO:0000313" key="9">
    <source>
        <dbReference type="Proteomes" id="UP000075809"/>
    </source>
</evidence>
<evidence type="ECO:0000256" key="1">
    <source>
        <dbReference type="ARBA" id="ARBA00004123"/>
    </source>
</evidence>
<evidence type="ECO:0000256" key="7">
    <source>
        <dbReference type="ARBA" id="ARBA00023328"/>
    </source>
</evidence>
<dbReference type="Pfam" id="PF13092">
    <property type="entry name" value="CENP-L"/>
    <property type="match status" value="1"/>
</dbReference>
<dbReference type="PANTHER" id="PTHR31740">
    <property type="entry name" value="CENTROMERE PROTEIN L"/>
    <property type="match status" value="1"/>
</dbReference>
<dbReference type="EMBL" id="KQ982548">
    <property type="protein sequence ID" value="KYQ55198.1"/>
    <property type="molecule type" value="Genomic_DNA"/>
</dbReference>
<dbReference type="KEGG" id="mzt:108722957"/>
<evidence type="ECO:0000256" key="2">
    <source>
        <dbReference type="ARBA" id="ARBA00004584"/>
    </source>
</evidence>
<evidence type="ECO:0000256" key="6">
    <source>
        <dbReference type="ARBA" id="ARBA00023242"/>
    </source>
</evidence>
<accession>A0A151X4P6</accession>
<name>A0A151X4P6_9HYME</name>
<organism evidence="8 9">
    <name type="scientific">Mycetomoellerius zeteki</name>
    <dbReference type="NCBI Taxonomy" id="64791"/>
    <lineage>
        <taxon>Eukaryota</taxon>
        <taxon>Metazoa</taxon>
        <taxon>Ecdysozoa</taxon>
        <taxon>Arthropoda</taxon>
        <taxon>Hexapoda</taxon>
        <taxon>Insecta</taxon>
        <taxon>Pterygota</taxon>
        <taxon>Neoptera</taxon>
        <taxon>Endopterygota</taxon>
        <taxon>Hymenoptera</taxon>
        <taxon>Apocrita</taxon>
        <taxon>Aculeata</taxon>
        <taxon>Formicoidea</taxon>
        <taxon>Formicidae</taxon>
        <taxon>Myrmicinae</taxon>
        <taxon>Mycetomoellerius</taxon>
    </lineage>
</organism>
<gene>
    <name evidence="8" type="ORF">ALC60_05823</name>
</gene>
<sequence length="333" mass="38124">MSDNVSTGTPDSRDNVMYTPRAPRMRQRQRFDLSTWPEEEDEIDGLESLVAQTWNIYAVSALFDIEQDDVHFKLYSKRLREEIASTLPSEDVTYDAKFSVMEDITSKPNNDNPVIKIEVVTKINGRENGVEKSIYKGILLLWSLTQTTLNIQNSTRLPLLLCRGTRSCMNAVHTIIGRMFDCLIVTLPANEDDLRWLVPIIITINNKDEPIISGEVQMEYTVPELPLTDAIKVKFHSSDLKEILSAIVGDQNNRVNVFLDYEHMEMFHEVLHKQMLVVGGLQLGLCTLRRINLPGITIMENRMKVTNVEIMNNILLYFSDKALDIFHTVHIDV</sequence>
<dbReference type="STRING" id="64791.A0A151X4P6"/>
<protein>
    <recommendedName>
        <fullName evidence="4">Centromere protein L</fullName>
    </recommendedName>
</protein>
<dbReference type="PANTHER" id="PTHR31740:SF2">
    <property type="entry name" value="CENTROMERE PROTEIN L"/>
    <property type="match status" value="1"/>
</dbReference>
<proteinExistence type="inferred from homology"/>
<dbReference type="GO" id="GO:0000775">
    <property type="term" value="C:chromosome, centromeric region"/>
    <property type="evidence" value="ECO:0007669"/>
    <property type="project" value="UniProtKB-SubCell"/>
</dbReference>
<keyword evidence="9" id="KW-1185">Reference proteome</keyword>
<keyword evidence="5" id="KW-0158">Chromosome</keyword>
<dbReference type="AlphaFoldDB" id="A0A151X4P6"/>
<dbReference type="Proteomes" id="UP000075809">
    <property type="component" value="Unassembled WGS sequence"/>
</dbReference>
<dbReference type="InterPro" id="IPR025204">
    <property type="entry name" value="CENP-L"/>
</dbReference>
<dbReference type="GO" id="GO:0005634">
    <property type="term" value="C:nucleus"/>
    <property type="evidence" value="ECO:0007669"/>
    <property type="project" value="UniProtKB-SubCell"/>
</dbReference>
<dbReference type="OrthoDB" id="6336727at2759"/>
<evidence type="ECO:0000256" key="5">
    <source>
        <dbReference type="ARBA" id="ARBA00022454"/>
    </source>
</evidence>
<evidence type="ECO:0000313" key="8">
    <source>
        <dbReference type="EMBL" id="KYQ55198.1"/>
    </source>
</evidence>
<evidence type="ECO:0000256" key="3">
    <source>
        <dbReference type="ARBA" id="ARBA00011060"/>
    </source>
</evidence>
<keyword evidence="6" id="KW-0539">Nucleus</keyword>